<dbReference type="EMBL" id="JACRSR010000003">
    <property type="protein sequence ID" value="MBC8531934.1"/>
    <property type="molecule type" value="Genomic_DNA"/>
</dbReference>
<dbReference type="RefSeq" id="WP_249316752.1">
    <property type="nucleotide sequence ID" value="NZ_JACRSR010000003.1"/>
</dbReference>
<protein>
    <submittedName>
        <fullName evidence="1">Uncharacterized protein</fullName>
    </submittedName>
</protein>
<dbReference type="AlphaFoldDB" id="A0A926HPR2"/>
<comment type="caution">
    <text evidence="1">The sequence shown here is derived from an EMBL/GenBank/DDBJ whole genome shotgun (WGS) entry which is preliminary data.</text>
</comment>
<dbReference type="Proteomes" id="UP000623172">
    <property type="component" value="Unassembled WGS sequence"/>
</dbReference>
<organism evidence="1 2">
    <name type="scientific">Gehongia tenuis</name>
    <dbReference type="NCBI Taxonomy" id="2763655"/>
    <lineage>
        <taxon>Bacteria</taxon>
        <taxon>Bacillati</taxon>
        <taxon>Bacillota</taxon>
        <taxon>Clostridia</taxon>
        <taxon>Christensenellales</taxon>
        <taxon>Christensenellaceae</taxon>
        <taxon>Gehongia</taxon>
    </lineage>
</organism>
<keyword evidence="2" id="KW-1185">Reference proteome</keyword>
<evidence type="ECO:0000313" key="1">
    <source>
        <dbReference type="EMBL" id="MBC8531934.1"/>
    </source>
</evidence>
<evidence type="ECO:0000313" key="2">
    <source>
        <dbReference type="Proteomes" id="UP000623172"/>
    </source>
</evidence>
<name>A0A926HPR2_9FIRM</name>
<gene>
    <name evidence="1" type="ORF">H8696_08750</name>
</gene>
<sequence length="237" mass="26508">MKLEYFDLISPEPIPYPGVGGLRSPSLGEVAKLGIAQYYAYIYVFSLDMERVCEGLSLLIPAESGVELFDLLISEEENRTLITDALTFFLCGAAVFDRTIAGFRMMEGDSELGQVTRENYPEVSAAILEANHVSSGLPSGKPKNKRAAEIAAKLKKAKKAQQNAGSSRDNDLGNILSALCVQHNSYNLTNVWSLTIYQLYDQFIRQSYKCQNDIASMRWSAWGQEPFDMSQWFKSFK</sequence>
<accession>A0A926HPR2</accession>
<proteinExistence type="predicted"/>
<reference evidence="1" key="1">
    <citation type="submission" date="2020-08" db="EMBL/GenBank/DDBJ databases">
        <title>Genome public.</title>
        <authorList>
            <person name="Liu C."/>
            <person name="Sun Q."/>
        </authorList>
    </citation>
    <scope>NUCLEOTIDE SEQUENCE</scope>
    <source>
        <strain evidence="1">NSJ-53</strain>
    </source>
</reference>